<evidence type="ECO:0000313" key="3">
    <source>
        <dbReference type="Proteomes" id="UP000015241"/>
    </source>
</evidence>
<evidence type="ECO:0000313" key="2">
    <source>
        <dbReference type="EMBL" id="EPS94810.1"/>
    </source>
</evidence>
<protein>
    <submittedName>
        <fullName evidence="2">Uncharacterized protein</fullName>
    </submittedName>
</protein>
<dbReference type="InParanoid" id="S8EZ60"/>
<feature type="region of interest" description="Disordered" evidence="1">
    <location>
        <begin position="71"/>
        <end position="94"/>
    </location>
</feature>
<accession>S8EZ60</accession>
<gene>
    <name evidence="2" type="ORF">FOMPIDRAFT_1054742</name>
</gene>
<evidence type="ECO:0000256" key="1">
    <source>
        <dbReference type="SAM" id="MobiDB-lite"/>
    </source>
</evidence>
<keyword evidence="3" id="KW-1185">Reference proteome</keyword>
<dbReference type="HOGENOM" id="CLU_1517890_0_0_1"/>
<proteinExistence type="predicted"/>
<dbReference type="Proteomes" id="UP000015241">
    <property type="component" value="Unassembled WGS sequence"/>
</dbReference>
<feature type="region of interest" description="Disordered" evidence="1">
    <location>
        <begin position="1"/>
        <end position="51"/>
    </location>
</feature>
<organism evidence="2 3">
    <name type="scientific">Fomitopsis schrenkii</name>
    <name type="common">Brown rot fungus</name>
    <dbReference type="NCBI Taxonomy" id="2126942"/>
    <lineage>
        <taxon>Eukaryota</taxon>
        <taxon>Fungi</taxon>
        <taxon>Dikarya</taxon>
        <taxon>Basidiomycota</taxon>
        <taxon>Agaricomycotina</taxon>
        <taxon>Agaricomycetes</taxon>
        <taxon>Polyporales</taxon>
        <taxon>Fomitopsis</taxon>
    </lineage>
</organism>
<sequence>MKAEQPSPSTMSDKTHDETDVAEPMSSAQEPRQVDARPSGLFVASSSGQAAEDALPLAAGPVDVMVRPAMNVPQHPLPSTPNGNAPGAAAGTHPVASLREEPRQVDAEPAVSSTGSCSGLKDQDVMQALEDILDRVTAQGRGEMKIVSDAHAIVLNALNAFFKAGGSGGGDWAARSQ</sequence>
<reference evidence="2 3" key="1">
    <citation type="journal article" date="2012" name="Science">
        <title>The Paleozoic origin of enzymatic lignin decomposition reconstructed from 31 fungal genomes.</title>
        <authorList>
            <person name="Floudas D."/>
            <person name="Binder M."/>
            <person name="Riley R."/>
            <person name="Barry K."/>
            <person name="Blanchette R.A."/>
            <person name="Henrissat B."/>
            <person name="Martinez A.T."/>
            <person name="Otillar R."/>
            <person name="Spatafora J.W."/>
            <person name="Yadav J.S."/>
            <person name="Aerts A."/>
            <person name="Benoit I."/>
            <person name="Boyd A."/>
            <person name="Carlson A."/>
            <person name="Copeland A."/>
            <person name="Coutinho P.M."/>
            <person name="de Vries R.P."/>
            <person name="Ferreira P."/>
            <person name="Findley K."/>
            <person name="Foster B."/>
            <person name="Gaskell J."/>
            <person name="Glotzer D."/>
            <person name="Gorecki P."/>
            <person name="Heitman J."/>
            <person name="Hesse C."/>
            <person name="Hori C."/>
            <person name="Igarashi K."/>
            <person name="Jurgens J.A."/>
            <person name="Kallen N."/>
            <person name="Kersten P."/>
            <person name="Kohler A."/>
            <person name="Kuees U."/>
            <person name="Kumar T.K.A."/>
            <person name="Kuo A."/>
            <person name="LaButti K."/>
            <person name="Larrondo L.F."/>
            <person name="Lindquist E."/>
            <person name="Ling A."/>
            <person name="Lombard V."/>
            <person name="Lucas S."/>
            <person name="Lundell T."/>
            <person name="Martin R."/>
            <person name="McLaughlin D.J."/>
            <person name="Morgenstern I."/>
            <person name="Morin E."/>
            <person name="Murat C."/>
            <person name="Nagy L.G."/>
            <person name="Nolan M."/>
            <person name="Ohm R.A."/>
            <person name="Patyshakuliyeva A."/>
            <person name="Rokas A."/>
            <person name="Ruiz-Duenas F.J."/>
            <person name="Sabat G."/>
            <person name="Salamov A."/>
            <person name="Samejima M."/>
            <person name="Schmutz J."/>
            <person name="Slot J.C."/>
            <person name="St John F."/>
            <person name="Stenlid J."/>
            <person name="Sun H."/>
            <person name="Sun S."/>
            <person name="Syed K."/>
            <person name="Tsang A."/>
            <person name="Wiebenga A."/>
            <person name="Young D."/>
            <person name="Pisabarro A."/>
            <person name="Eastwood D.C."/>
            <person name="Martin F."/>
            <person name="Cullen D."/>
            <person name="Grigoriev I.V."/>
            <person name="Hibbett D.S."/>
        </authorList>
    </citation>
    <scope>NUCLEOTIDE SEQUENCE</scope>
    <source>
        <strain evidence="3">FP-58527</strain>
    </source>
</reference>
<name>S8EZ60_FOMSC</name>
<dbReference type="EMBL" id="KE504222">
    <property type="protein sequence ID" value="EPS94810.1"/>
    <property type="molecule type" value="Genomic_DNA"/>
</dbReference>
<dbReference type="AlphaFoldDB" id="S8EZ60"/>
<feature type="region of interest" description="Disordered" evidence="1">
    <location>
        <begin position="100"/>
        <end position="119"/>
    </location>
</feature>
<feature type="compositionally biased region" description="Low complexity" evidence="1">
    <location>
        <begin position="81"/>
        <end position="91"/>
    </location>
</feature>
<feature type="compositionally biased region" description="Polar residues" evidence="1">
    <location>
        <begin position="1"/>
        <end position="12"/>
    </location>
</feature>